<dbReference type="Pfam" id="PF14011">
    <property type="entry name" value="ESX-1_EspG"/>
    <property type="match status" value="1"/>
</dbReference>
<evidence type="ECO:0000256" key="5">
    <source>
        <dbReference type="SAM" id="MobiDB-lite"/>
    </source>
</evidence>
<proteinExistence type="inferred from homology"/>
<keyword evidence="7" id="KW-1185">Reference proteome</keyword>
<comment type="subcellular location">
    <subcellularLocation>
        <location evidence="1">Cytoplasm</location>
    </subcellularLocation>
</comment>
<feature type="compositionally biased region" description="Polar residues" evidence="5">
    <location>
        <begin position="231"/>
        <end position="242"/>
    </location>
</feature>
<dbReference type="KEGG" id="acab:QRX50_43360"/>
<protein>
    <submittedName>
        <fullName evidence="6">ESX secretion-associated protein EspG</fullName>
    </submittedName>
</protein>
<evidence type="ECO:0000313" key="6">
    <source>
        <dbReference type="EMBL" id="WIX78151.1"/>
    </source>
</evidence>
<keyword evidence="4" id="KW-0143">Chaperone</keyword>
<feature type="region of interest" description="Disordered" evidence="5">
    <location>
        <begin position="342"/>
        <end position="363"/>
    </location>
</feature>
<gene>
    <name evidence="6" type="ORF">QRX50_43360</name>
</gene>
<dbReference type="RefSeq" id="WP_285968878.1">
    <property type="nucleotide sequence ID" value="NZ_CP127294.1"/>
</dbReference>
<reference evidence="6 7" key="1">
    <citation type="submission" date="2023-06" db="EMBL/GenBank/DDBJ databases">
        <authorList>
            <person name="Oyuntsetseg B."/>
            <person name="Kim S.B."/>
        </authorList>
    </citation>
    <scope>NUCLEOTIDE SEQUENCE [LARGE SCALE GENOMIC DNA]</scope>
    <source>
        <strain evidence="6 7">2-15</strain>
    </source>
</reference>
<dbReference type="InterPro" id="IPR025734">
    <property type="entry name" value="EspG"/>
</dbReference>
<evidence type="ECO:0000313" key="7">
    <source>
        <dbReference type="Proteomes" id="UP001236014"/>
    </source>
</evidence>
<accession>A0A9Y2IF63</accession>
<sequence length="487" mass="52645">MWRDPNEAQAHRDISQELLADHGVWRAGRPGEEFLRTMTVLGRAAQEFSAGVEPSTGRYHLHVATSGNDAMLACHVPSSGNVVLRPARFDALVGDLEVELRDVQPGPGPALSVPESDLRQALGGSPARRDVRRGWALSGCPGSVAARSTQGWRDGVGGYRTSGGLLLHVLRHRPRPDLFSFTEEPGYDRVRQRRTRSCRHGDQQNLRPPEAAALTTPGRADSTGGRCSVPTDVTNNPSSTRSVSIVDDNRWGFEEAEDWECDQSPIQAEETAPDSERLTGQDPDRIVSVTVSPAAEVLSVALDRNWTRAVDPRGLHSSVLAAANAATIAALARQVEDVQRNVPAPPAFGGRQEDQADESPLGPDDMLRLVDAATTEMARFIEQAATVVDRRITVESVGGHLTGSGINGQVVEISIDPTWAGSVRYTEIESEITDVLRQLHAANTPPEIVNGPQGPAIAEIMGMLYDPQRLSRRVGLALPLNGENDRE</sequence>
<evidence type="ECO:0000256" key="2">
    <source>
        <dbReference type="ARBA" id="ARBA00006411"/>
    </source>
</evidence>
<organism evidence="6 7">
    <name type="scientific">Amycolatopsis carbonis</name>
    <dbReference type="NCBI Taxonomy" id="715471"/>
    <lineage>
        <taxon>Bacteria</taxon>
        <taxon>Bacillati</taxon>
        <taxon>Actinomycetota</taxon>
        <taxon>Actinomycetes</taxon>
        <taxon>Pseudonocardiales</taxon>
        <taxon>Pseudonocardiaceae</taxon>
        <taxon>Amycolatopsis</taxon>
    </lineage>
</organism>
<keyword evidence="3" id="KW-0963">Cytoplasm</keyword>
<dbReference type="Proteomes" id="UP001236014">
    <property type="component" value="Chromosome"/>
</dbReference>
<dbReference type="Gene3D" id="3.30.1310.10">
    <property type="entry name" value="Nucleoid-associated protein YbaB-like domain"/>
    <property type="match status" value="1"/>
</dbReference>
<feature type="region of interest" description="Disordered" evidence="5">
    <location>
        <begin position="190"/>
        <end position="242"/>
    </location>
</feature>
<dbReference type="AlphaFoldDB" id="A0A9Y2IF63"/>
<evidence type="ECO:0000256" key="4">
    <source>
        <dbReference type="ARBA" id="ARBA00023186"/>
    </source>
</evidence>
<name>A0A9Y2IF63_9PSEU</name>
<evidence type="ECO:0000256" key="3">
    <source>
        <dbReference type="ARBA" id="ARBA00022490"/>
    </source>
</evidence>
<dbReference type="InterPro" id="IPR036894">
    <property type="entry name" value="YbaB-like_sf"/>
</dbReference>
<feature type="region of interest" description="Disordered" evidence="5">
    <location>
        <begin position="258"/>
        <end position="282"/>
    </location>
</feature>
<evidence type="ECO:0000256" key="1">
    <source>
        <dbReference type="ARBA" id="ARBA00004496"/>
    </source>
</evidence>
<comment type="similarity">
    <text evidence="2">Belongs to the EspG family.</text>
</comment>
<dbReference type="EMBL" id="CP127294">
    <property type="protein sequence ID" value="WIX78151.1"/>
    <property type="molecule type" value="Genomic_DNA"/>
</dbReference>